<gene>
    <name evidence="2" type="ORF">G9U52_08320</name>
</gene>
<organism evidence="2 3">
    <name type="scientific">Paenibacillus agricola</name>
    <dbReference type="NCBI Taxonomy" id="2716264"/>
    <lineage>
        <taxon>Bacteria</taxon>
        <taxon>Bacillati</taxon>
        <taxon>Bacillota</taxon>
        <taxon>Bacilli</taxon>
        <taxon>Bacillales</taxon>
        <taxon>Paenibacillaceae</taxon>
        <taxon>Paenibacillus</taxon>
    </lineage>
</organism>
<dbReference type="PANTHER" id="PTHR43649:SF12">
    <property type="entry name" value="DIACETYLCHITOBIOSE BINDING PROTEIN DASA"/>
    <property type="match status" value="1"/>
</dbReference>
<feature type="signal peptide" evidence="1">
    <location>
        <begin position="1"/>
        <end position="24"/>
    </location>
</feature>
<evidence type="ECO:0000256" key="1">
    <source>
        <dbReference type="SAM" id="SignalP"/>
    </source>
</evidence>
<dbReference type="PANTHER" id="PTHR43649">
    <property type="entry name" value="ARABINOSE-BINDING PROTEIN-RELATED"/>
    <property type="match status" value="1"/>
</dbReference>
<dbReference type="RefSeq" id="WP_166148332.1">
    <property type="nucleotide sequence ID" value="NZ_JAAOIW010000003.1"/>
</dbReference>
<keyword evidence="3" id="KW-1185">Reference proteome</keyword>
<dbReference type="Gene3D" id="3.40.190.10">
    <property type="entry name" value="Periplasmic binding protein-like II"/>
    <property type="match status" value="2"/>
</dbReference>
<reference evidence="2" key="1">
    <citation type="submission" date="2020-03" db="EMBL/GenBank/DDBJ databases">
        <title>Draft sequencing of Paenibacilllus sp. S3N08.</title>
        <authorList>
            <person name="Kim D.-U."/>
        </authorList>
    </citation>
    <scope>NUCLEOTIDE SEQUENCE</scope>
    <source>
        <strain evidence="2">S3N08</strain>
    </source>
</reference>
<feature type="chain" id="PRO_5046049735" evidence="1">
    <location>
        <begin position="25"/>
        <end position="520"/>
    </location>
</feature>
<dbReference type="InterPro" id="IPR050490">
    <property type="entry name" value="Bact_solute-bd_prot1"/>
</dbReference>
<dbReference type="InterPro" id="IPR006059">
    <property type="entry name" value="SBP"/>
</dbReference>
<dbReference type="Pfam" id="PF01547">
    <property type="entry name" value="SBP_bac_1"/>
    <property type="match status" value="1"/>
</dbReference>
<name>A0ABX0J147_9BACL</name>
<accession>A0ABX0J147</accession>
<evidence type="ECO:0000313" key="2">
    <source>
        <dbReference type="EMBL" id="NHN29837.1"/>
    </source>
</evidence>
<dbReference type="PROSITE" id="PS51257">
    <property type="entry name" value="PROKAR_LIPOPROTEIN"/>
    <property type="match status" value="1"/>
</dbReference>
<proteinExistence type="predicted"/>
<dbReference type="EMBL" id="JAAOIW010000003">
    <property type="protein sequence ID" value="NHN29837.1"/>
    <property type="molecule type" value="Genomic_DNA"/>
</dbReference>
<evidence type="ECO:0000313" key="3">
    <source>
        <dbReference type="Proteomes" id="UP001165962"/>
    </source>
</evidence>
<keyword evidence="1" id="KW-0732">Signal</keyword>
<comment type="caution">
    <text evidence="2">The sequence shown here is derived from an EMBL/GenBank/DDBJ whole genome shotgun (WGS) entry which is preliminary data.</text>
</comment>
<dbReference type="SUPFAM" id="SSF53850">
    <property type="entry name" value="Periplasmic binding protein-like II"/>
    <property type="match status" value="1"/>
</dbReference>
<dbReference type="Proteomes" id="UP001165962">
    <property type="component" value="Unassembled WGS sequence"/>
</dbReference>
<sequence>MKKNQKQKSILLMAACLVLTGALAACSNTETEKSSAPGGPNASDGPGAIRIIKGPIDPDSTPSDADVKYVSDKIGVNLKIETFPWNDYTQKVQTLIASGDLPDLIRPNGQGGNIDQIMIKQGAALALDELLPKYAPNLWKTMPNEAWGKVRAASPDGKIYYIPKYDLFPRLGIMMRKDWLDAVGMKPPTTQAELVEVLKAFRDKDPNGNGQKDELPTSGREGGRWMDELFSMYGIGMYEGFPDWNLVDGKLVYSGVTPNMKAALQFINTLYKEKLLDNETFLNKSDTWSAKIKNDQVGMWYHIPSEGTLNFNAMKQKNPKAEVIVIPVPKVEGYEGFISQKAMGFVDYMIPKSAEKNAANVLKYLDWWYTEEGQNFQLYGQENQTWVKENGQVKYMPEKDTPAQIKSREFALSGLSFWDLSFRKKIVAINQSEYGKKIPAMWEVSQPAQKLLPADGMPNSVYEGFGDIGTHKIFQEYAIKIIMGDYPIEKFDEFVEKWEKSGGDEVTKKANEWYSVVNKK</sequence>
<protein>
    <submittedName>
        <fullName evidence="2">Extracellular solute-binding protein</fullName>
    </submittedName>
</protein>